<comment type="caution">
    <text evidence="2">The sequence shown here is derived from an EMBL/GenBank/DDBJ whole genome shotgun (WGS) entry which is preliminary data.</text>
</comment>
<sequence>MAYLIVQYWHYLAASAACGVLVGWWAQGTRRSRRTEPGDELP</sequence>
<keyword evidence="1" id="KW-0812">Transmembrane</keyword>
<dbReference type="EMBL" id="JACIDS010000001">
    <property type="protein sequence ID" value="MBB3929156.1"/>
    <property type="molecule type" value="Genomic_DNA"/>
</dbReference>
<evidence type="ECO:0000313" key="2">
    <source>
        <dbReference type="EMBL" id="MBB3929156.1"/>
    </source>
</evidence>
<name>A0A840AKZ7_9HYPH</name>
<keyword evidence="1" id="KW-0472">Membrane</keyword>
<reference evidence="2 3" key="1">
    <citation type="submission" date="2020-08" db="EMBL/GenBank/DDBJ databases">
        <title>Genomic Encyclopedia of Type Strains, Phase IV (KMG-IV): sequencing the most valuable type-strain genomes for metagenomic binning, comparative biology and taxonomic classification.</title>
        <authorList>
            <person name="Goeker M."/>
        </authorList>
    </citation>
    <scope>NUCLEOTIDE SEQUENCE [LARGE SCALE GENOMIC DNA]</scope>
    <source>
        <strain evidence="2 3">DSM 25966</strain>
    </source>
</reference>
<evidence type="ECO:0000256" key="1">
    <source>
        <dbReference type="SAM" id="Phobius"/>
    </source>
</evidence>
<organism evidence="2 3">
    <name type="scientific">Kaistia hirudinis</name>
    <dbReference type="NCBI Taxonomy" id="1293440"/>
    <lineage>
        <taxon>Bacteria</taxon>
        <taxon>Pseudomonadati</taxon>
        <taxon>Pseudomonadota</taxon>
        <taxon>Alphaproteobacteria</taxon>
        <taxon>Hyphomicrobiales</taxon>
        <taxon>Kaistiaceae</taxon>
        <taxon>Kaistia</taxon>
    </lineage>
</organism>
<evidence type="ECO:0000313" key="3">
    <source>
        <dbReference type="Proteomes" id="UP000553963"/>
    </source>
</evidence>
<keyword evidence="1" id="KW-1133">Transmembrane helix</keyword>
<proteinExistence type="predicted"/>
<gene>
    <name evidence="2" type="ORF">GGR25_000175</name>
</gene>
<keyword evidence="3" id="KW-1185">Reference proteome</keyword>
<dbReference type="AlphaFoldDB" id="A0A840AKZ7"/>
<dbReference type="RefSeq" id="WP_281378526.1">
    <property type="nucleotide sequence ID" value="NZ_JACIDS010000001.1"/>
</dbReference>
<dbReference type="Proteomes" id="UP000553963">
    <property type="component" value="Unassembled WGS sequence"/>
</dbReference>
<accession>A0A840AKZ7</accession>
<protein>
    <submittedName>
        <fullName evidence="2">Uncharacterized protein</fullName>
    </submittedName>
</protein>
<feature type="transmembrane region" description="Helical" evidence="1">
    <location>
        <begin position="6"/>
        <end position="26"/>
    </location>
</feature>